<accession>A0A562PHF4</accession>
<feature type="transmembrane region" description="Helical" evidence="1">
    <location>
        <begin position="65"/>
        <end position="87"/>
    </location>
</feature>
<evidence type="ECO:0000313" key="3">
    <source>
        <dbReference type="EMBL" id="QGZ42521.1"/>
    </source>
</evidence>
<evidence type="ECO:0000256" key="2">
    <source>
        <dbReference type="SAM" id="SignalP"/>
    </source>
</evidence>
<feature type="transmembrane region" description="Helical" evidence="1">
    <location>
        <begin position="93"/>
        <end position="126"/>
    </location>
</feature>
<keyword evidence="1" id="KW-1133">Transmembrane helix</keyword>
<evidence type="ECO:0000313" key="4">
    <source>
        <dbReference type="EMBL" id="TWI43670.1"/>
    </source>
</evidence>
<dbReference type="Pfam" id="PF04955">
    <property type="entry name" value="HupE_UreJ"/>
    <property type="match status" value="1"/>
</dbReference>
<proteinExistence type="predicted"/>
<keyword evidence="1" id="KW-0472">Membrane</keyword>
<organism evidence="4 5">
    <name type="scientific">Pseudoduganella flava</name>
    <dbReference type="NCBI Taxonomy" id="871742"/>
    <lineage>
        <taxon>Bacteria</taxon>
        <taxon>Pseudomonadati</taxon>
        <taxon>Pseudomonadota</taxon>
        <taxon>Betaproteobacteria</taxon>
        <taxon>Burkholderiales</taxon>
        <taxon>Oxalobacteraceae</taxon>
        <taxon>Telluria group</taxon>
        <taxon>Pseudoduganella</taxon>
    </lineage>
</organism>
<gene>
    <name evidence="3" type="ORF">GO485_28145</name>
    <name evidence="4" type="ORF">IP92_04723</name>
</gene>
<dbReference type="Proteomes" id="UP000437862">
    <property type="component" value="Chromosome"/>
</dbReference>
<feature type="signal peptide" evidence="2">
    <location>
        <begin position="1"/>
        <end position="21"/>
    </location>
</feature>
<evidence type="ECO:0000313" key="6">
    <source>
        <dbReference type="Proteomes" id="UP000437862"/>
    </source>
</evidence>
<dbReference type="PIRSF" id="PIRSF016919">
    <property type="entry name" value="HupE_UreJ"/>
    <property type="match status" value="1"/>
</dbReference>
<dbReference type="AlphaFoldDB" id="A0A562PHF4"/>
<reference evidence="3 6" key="3">
    <citation type="submission" date="2019-12" db="EMBL/GenBank/DDBJ databases">
        <title>Draft Genome Sequences of Six Type Strains of the Genus Massilia.</title>
        <authorList>
            <person name="Miess H."/>
            <person name="Frediansyah A."/>
            <person name="Goeker M."/>
            <person name="Gross H."/>
        </authorList>
    </citation>
    <scope>NUCLEOTIDE SEQUENCE [LARGE SCALE GENOMIC DNA]</scope>
    <source>
        <strain evidence="3 6">DSM 26639</strain>
    </source>
</reference>
<dbReference type="EMBL" id="VLKW01000011">
    <property type="protein sequence ID" value="TWI43670.1"/>
    <property type="molecule type" value="Genomic_DNA"/>
</dbReference>
<name>A0A562PHF4_9BURK</name>
<feature type="transmembrane region" description="Helical" evidence="1">
    <location>
        <begin position="138"/>
        <end position="157"/>
    </location>
</feature>
<keyword evidence="2" id="KW-0732">Signal</keyword>
<reference evidence="4" key="2">
    <citation type="submission" date="2019-07" db="EMBL/GenBank/DDBJ databases">
        <authorList>
            <person name="Whitman W."/>
            <person name="Huntemann M."/>
            <person name="Clum A."/>
            <person name="Pillay M."/>
            <person name="Palaniappan K."/>
            <person name="Varghese N."/>
            <person name="Mikhailova N."/>
            <person name="Stamatis D."/>
            <person name="Reddy T."/>
            <person name="Daum C."/>
            <person name="Shapiro N."/>
            <person name="Ivanova N."/>
            <person name="Kyrpides N."/>
            <person name="Woyke T."/>
        </authorList>
    </citation>
    <scope>NUCLEOTIDE SEQUENCE</scope>
    <source>
        <strain evidence="4">CGMCC 1.10685</strain>
    </source>
</reference>
<keyword evidence="6" id="KW-1185">Reference proteome</keyword>
<dbReference type="InterPro" id="IPR007038">
    <property type="entry name" value="HupE_UreJ"/>
</dbReference>
<reference evidence="4 5" key="1">
    <citation type="journal article" date="2015" name="Stand. Genomic Sci.">
        <title>Genomic Encyclopedia of Bacterial and Archaeal Type Strains, Phase III: the genomes of soil and plant-associated and newly described type strains.</title>
        <authorList>
            <person name="Whitman W.B."/>
            <person name="Woyke T."/>
            <person name="Klenk H.P."/>
            <person name="Zhou Y."/>
            <person name="Lilburn T.G."/>
            <person name="Beck B.J."/>
            <person name="De Vos P."/>
            <person name="Vandamme P."/>
            <person name="Eisen J.A."/>
            <person name="Garrity G."/>
            <person name="Hugenholtz P."/>
            <person name="Kyrpides N.C."/>
        </authorList>
    </citation>
    <scope>NUCLEOTIDE SEQUENCE [LARGE SCALE GENOMIC DNA]</scope>
    <source>
        <strain evidence="4 5">CGMCC 1.10685</strain>
    </source>
</reference>
<keyword evidence="1" id="KW-0812">Transmembrane</keyword>
<evidence type="ECO:0000256" key="1">
    <source>
        <dbReference type="SAM" id="Phobius"/>
    </source>
</evidence>
<dbReference type="RefSeq" id="WP_145879860.1">
    <property type="nucleotide sequence ID" value="NZ_CP046904.1"/>
</dbReference>
<feature type="transmembrane region" description="Helical" evidence="1">
    <location>
        <begin position="37"/>
        <end position="58"/>
    </location>
</feature>
<dbReference type="EMBL" id="CP046904">
    <property type="protein sequence ID" value="QGZ42521.1"/>
    <property type="molecule type" value="Genomic_DNA"/>
</dbReference>
<sequence length="181" mass="17893">MKQPYHILFLAGLLAAGSALAHPGHPGHPEGGIAAGMLHPLTGIDHLLALLAAGIWSARQQQGRALAAVFVAMMGVGAAAGMAGWQVPGLEGGIALTVLVTGVLVAAAVTLPAWAGAALLGSFAILHGNAHGIELPHAASAIGYLATSALLLFAGRLLGRLPLARYAGAPIAIAGLGLLAL</sequence>
<dbReference type="Proteomes" id="UP000315112">
    <property type="component" value="Unassembled WGS sequence"/>
</dbReference>
<feature type="transmembrane region" description="Helical" evidence="1">
    <location>
        <begin position="163"/>
        <end position="180"/>
    </location>
</feature>
<evidence type="ECO:0000313" key="5">
    <source>
        <dbReference type="Proteomes" id="UP000315112"/>
    </source>
</evidence>
<feature type="chain" id="PRO_5044617728" evidence="2">
    <location>
        <begin position="22"/>
        <end position="181"/>
    </location>
</feature>
<protein>
    <submittedName>
        <fullName evidence="3">HupE-UreJ family metal transporter</fullName>
    </submittedName>
    <submittedName>
        <fullName evidence="4">Urease accessory protein</fullName>
    </submittedName>
</protein>